<evidence type="ECO:0000313" key="4">
    <source>
        <dbReference type="Proteomes" id="UP000007819"/>
    </source>
</evidence>
<organism evidence="3 4">
    <name type="scientific">Acyrthosiphon pisum</name>
    <name type="common">Pea aphid</name>
    <dbReference type="NCBI Taxonomy" id="7029"/>
    <lineage>
        <taxon>Eukaryota</taxon>
        <taxon>Metazoa</taxon>
        <taxon>Ecdysozoa</taxon>
        <taxon>Arthropoda</taxon>
        <taxon>Hexapoda</taxon>
        <taxon>Insecta</taxon>
        <taxon>Pterygota</taxon>
        <taxon>Neoptera</taxon>
        <taxon>Paraneoptera</taxon>
        <taxon>Hemiptera</taxon>
        <taxon>Sternorrhyncha</taxon>
        <taxon>Aphidomorpha</taxon>
        <taxon>Aphidoidea</taxon>
        <taxon>Aphididae</taxon>
        <taxon>Macrosiphini</taxon>
        <taxon>Acyrthosiphon</taxon>
    </lineage>
</organism>
<accession>A0A8R2NQB2</accession>
<dbReference type="PANTHER" id="PTHR45749">
    <property type="match status" value="1"/>
</dbReference>
<feature type="domain" description="DUF4371" evidence="2">
    <location>
        <begin position="19"/>
        <end position="206"/>
    </location>
</feature>
<protein>
    <recommendedName>
        <fullName evidence="5">Zinc finger MYM-type protein 1-like</fullName>
    </recommendedName>
</protein>
<evidence type="ECO:0000313" key="3">
    <source>
        <dbReference type="EnsemblMetazoa" id="XP_029343003.1"/>
    </source>
</evidence>
<dbReference type="PANTHER" id="PTHR45749:SF23">
    <property type="entry name" value="ZINC FINGER MYM-TYPE PROTEIN 1-LIKE"/>
    <property type="match status" value="1"/>
</dbReference>
<reference evidence="3" key="2">
    <citation type="submission" date="2022-06" db="UniProtKB">
        <authorList>
            <consortium name="EnsemblMetazoa"/>
        </authorList>
    </citation>
    <scope>IDENTIFICATION</scope>
</reference>
<feature type="domain" description="HAT C-terminal dimerisation" evidence="1">
    <location>
        <begin position="516"/>
        <end position="585"/>
    </location>
</feature>
<evidence type="ECO:0008006" key="5">
    <source>
        <dbReference type="Google" id="ProtNLM"/>
    </source>
</evidence>
<reference evidence="4" key="1">
    <citation type="submission" date="2010-06" db="EMBL/GenBank/DDBJ databases">
        <authorList>
            <person name="Jiang H."/>
            <person name="Abraham K."/>
            <person name="Ali S."/>
            <person name="Alsbrooks S.L."/>
            <person name="Anim B.N."/>
            <person name="Anosike U.S."/>
            <person name="Attaway T."/>
            <person name="Bandaranaike D.P."/>
            <person name="Battles P.K."/>
            <person name="Bell S.N."/>
            <person name="Bell A.V."/>
            <person name="Beltran B."/>
            <person name="Bickham C."/>
            <person name="Bustamante Y."/>
            <person name="Caleb T."/>
            <person name="Canada A."/>
            <person name="Cardenas V."/>
            <person name="Carter K."/>
            <person name="Chacko J."/>
            <person name="Chandrabose M.N."/>
            <person name="Chavez D."/>
            <person name="Chavez A."/>
            <person name="Chen L."/>
            <person name="Chu H.-S."/>
            <person name="Claassen K.J."/>
            <person name="Cockrell R."/>
            <person name="Collins M."/>
            <person name="Cooper J.A."/>
            <person name="Cree A."/>
            <person name="Curry S.M."/>
            <person name="Da Y."/>
            <person name="Dao M.D."/>
            <person name="Das B."/>
            <person name="Davila M.-L."/>
            <person name="Davy-Carroll L."/>
            <person name="Denson S."/>
            <person name="Dinh H."/>
            <person name="Ebong V.E."/>
            <person name="Edwards J.R."/>
            <person name="Egan A."/>
            <person name="El-Daye J."/>
            <person name="Escobedo L."/>
            <person name="Fernandez S."/>
            <person name="Fernando P.R."/>
            <person name="Flagg N."/>
            <person name="Forbes L.D."/>
            <person name="Fowler R.G."/>
            <person name="Fu Q."/>
            <person name="Gabisi R.A."/>
            <person name="Ganer J."/>
            <person name="Garbino Pronczuk A."/>
            <person name="Garcia R.M."/>
            <person name="Garner T."/>
            <person name="Garrett T.E."/>
            <person name="Gonzalez D.A."/>
            <person name="Hamid H."/>
            <person name="Hawkins E.S."/>
            <person name="Hirani K."/>
            <person name="Hogues M.E."/>
            <person name="Hollins B."/>
            <person name="Hsiao C.-H."/>
            <person name="Jabil R."/>
            <person name="James M.L."/>
            <person name="Jhangiani S.N."/>
            <person name="Johnson B."/>
            <person name="Johnson Q."/>
            <person name="Joshi V."/>
            <person name="Kalu J.B."/>
            <person name="Kam C."/>
            <person name="Kashfia A."/>
            <person name="Keebler J."/>
            <person name="Kisamo H."/>
            <person name="Kovar C.L."/>
            <person name="Lago L.A."/>
            <person name="Lai C.-Y."/>
            <person name="Laidlaw J."/>
            <person name="Lara F."/>
            <person name="Le T.-K."/>
            <person name="Lee S.L."/>
            <person name="Legall F.H."/>
            <person name="Lemon S.J."/>
            <person name="Lewis L.R."/>
            <person name="Li B."/>
            <person name="Liu Y."/>
            <person name="Liu Y.-S."/>
            <person name="Lopez J."/>
            <person name="Lozado R.J."/>
            <person name="Lu J."/>
            <person name="Madu R.C."/>
            <person name="Maheshwari M."/>
            <person name="Maheshwari R."/>
            <person name="Malloy K."/>
            <person name="Martinez E."/>
            <person name="Mathew T."/>
            <person name="Mercado I.C."/>
            <person name="Mercado C."/>
            <person name="Meyer B."/>
            <person name="Montgomery K."/>
            <person name="Morgan M.B."/>
            <person name="Munidasa M."/>
            <person name="Nazareth L.V."/>
            <person name="Nelson J."/>
            <person name="Ng B.M."/>
            <person name="Nguyen N.B."/>
            <person name="Nguyen P.Q."/>
            <person name="Nguyen T."/>
            <person name="Obregon M."/>
            <person name="Okwuonu G.O."/>
            <person name="Onwere C.G."/>
            <person name="Orozco G."/>
            <person name="Parra A."/>
            <person name="Patel S."/>
            <person name="Patil S."/>
            <person name="Perez A."/>
            <person name="Perez Y."/>
            <person name="Pham C."/>
            <person name="Primus E.L."/>
            <person name="Pu L.-L."/>
            <person name="Puazo M."/>
            <person name="Qin X."/>
            <person name="Quiroz J.B."/>
            <person name="Reese J."/>
            <person name="Richards S."/>
            <person name="Rives C.M."/>
            <person name="Robberts R."/>
            <person name="Ruiz S.J."/>
            <person name="Ruiz M.J."/>
            <person name="Santibanez J."/>
            <person name="Schneider B.W."/>
            <person name="Sisson I."/>
            <person name="Smith M."/>
            <person name="Sodergren E."/>
            <person name="Song X.-Z."/>
            <person name="Song B.B."/>
            <person name="Summersgill H."/>
            <person name="Thelus R."/>
            <person name="Thornton R.D."/>
            <person name="Trejos Z.Y."/>
            <person name="Usmani K."/>
            <person name="Vattathil S."/>
            <person name="Villasana D."/>
            <person name="Walker D.L."/>
            <person name="Wang S."/>
            <person name="Wang K."/>
            <person name="White C.S."/>
            <person name="Williams A.C."/>
            <person name="Williamson J."/>
            <person name="Wilson K."/>
            <person name="Woghiren I.O."/>
            <person name="Woodworth J.R."/>
            <person name="Worley K.C."/>
            <person name="Wright R.A."/>
            <person name="Wu W."/>
            <person name="Young L."/>
            <person name="Zhang L."/>
            <person name="Zhang J."/>
            <person name="Zhu Y."/>
            <person name="Muzny D.M."/>
            <person name="Weinstock G."/>
            <person name="Gibbs R.A."/>
        </authorList>
    </citation>
    <scope>NUCLEOTIDE SEQUENCE [LARGE SCALE GENOMIC DNA]</scope>
    <source>
        <strain evidence="4">LSR1</strain>
    </source>
</reference>
<dbReference type="AlphaFoldDB" id="A0A8R2NQB2"/>
<proteinExistence type="predicted"/>
<sequence length="609" mass="69524">MSQRSSVVERIDKQLILQIETEKMYWEKVLTRVAAVVKALSSRGLPLRGHDDKFGSTHSGNFIMSLELIAEFDPFLSNHITQYANKGKGSTSYLSFATFEQFVNIMAEQVKETIVNEIKDAKYFSLVVDSTPDISHTDQLSLIFRYVKKNGEPVERFLQFFANAGHKSEDMADAIFMALGANELDIKNCRGQSYDNASNMSGMYSGLQARIKEACFHAVYIPCAAHSLNLVGECAASCCTLANEFFYFLQNTYTFFSSSTNRWNVLNECLSKSINLTVKRVSDTRWSARHDACLSLSRNWNEIIKALNIIINSSTEKSTTKCEAKGLLKNLKSLEMGILTTLWNDILERFNCISKKLQSVHIDLTTVVTLYESLIYYIQDLRNSFAYYEKLGKEKSGVDKYKINRKRKRKMPHGESNQNNSTFQQSDSFRINTFTVILDSLIAELNKRKSAYDTVNIKFGFLFDLTKLPLSKVREQAIQLQLEYPEDLGSSFSNECIHFRSHLSGLEDNNLPITVLDLYKILKHPNISNLYPYIEIALRMYLCSPVSNCSAERSFSALKRIKSYLRSTIDNDRLNSLAILSIESEITSSLKYKKVIEEFSIQKAHRKNI</sequence>
<dbReference type="InterPro" id="IPR008906">
    <property type="entry name" value="HATC_C_dom"/>
</dbReference>
<dbReference type="InterPro" id="IPR025398">
    <property type="entry name" value="DUF4371"/>
</dbReference>
<dbReference type="SUPFAM" id="SSF53098">
    <property type="entry name" value="Ribonuclease H-like"/>
    <property type="match status" value="1"/>
</dbReference>
<dbReference type="RefSeq" id="XP_029343003.1">
    <property type="nucleotide sequence ID" value="XM_029487143.1"/>
</dbReference>
<dbReference type="KEGG" id="api:103309849"/>
<evidence type="ECO:0000259" key="2">
    <source>
        <dbReference type="Pfam" id="PF14291"/>
    </source>
</evidence>
<dbReference type="EnsemblMetazoa" id="XM_029487143.1">
    <property type="protein sequence ID" value="XP_029343003.1"/>
    <property type="gene ID" value="LOC103309849"/>
</dbReference>
<name>A0A8R2NQB2_ACYPI</name>
<dbReference type="Proteomes" id="UP000007819">
    <property type="component" value="Chromosome A1"/>
</dbReference>
<evidence type="ECO:0000259" key="1">
    <source>
        <dbReference type="Pfam" id="PF05699"/>
    </source>
</evidence>
<dbReference type="OrthoDB" id="6611836at2759"/>
<dbReference type="GeneID" id="103309849"/>
<keyword evidence="4" id="KW-1185">Reference proteome</keyword>
<dbReference type="Pfam" id="PF14291">
    <property type="entry name" value="DUF4371"/>
    <property type="match status" value="1"/>
</dbReference>
<dbReference type="Pfam" id="PF05699">
    <property type="entry name" value="Dimer_Tnp_hAT"/>
    <property type="match status" value="1"/>
</dbReference>
<dbReference type="InterPro" id="IPR012337">
    <property type="entry name" value="RNaseH-like_sf"/>
</dbReference>
<dbReference type="GO" id="GO:0046983">
    <property type="term" value="F:protein dimerization activity"/>
    <property type="evidence" value="ECO:0007669"/>
    <property type="project" value="InterPro"/>
</dbReference>